<dbReference type="AlphaFoldDB" id="A0A9W6UFG4"/>
<gene>
    <name evidence="1" type="ORF">Plil01_001352700</name>
</gene>
<proteinExistence type="predicted"/>
<dbReference type="EMBL" id="BSXW01000923">
    <property type="protein sequence ID" value="GMF31649.1"/>
    <property type="molecule type" value="Genomic_DNA"/>
</dbReference>
<protein>
    <submittedName>
        <fullName evidence="1">Unnamed protein product</fullName>
    </submittedName>
</protein>
<sequence>MRLDVQGIGKDKVYTDERAVIKLTLGWELVYEFEVWIMPHFAGVDVILGTDFMIPAGVRLDLFKSTMQNPDEVYVEDPLQQDWTRSPRKWCMQLTTRWIQQGKRHHSTSSMDGMPNRP</sequence>
<dbReference type="Proteomes" id="UP001165083">
    <property type="component" value="Unassembled WGS sequence"/>
</dbReference>
<accession>A0A9W6UFG4</accession>
<name>A0A9W6UFG4_9STRA</name>
<reference evidence="1" key="1">
    <citation type="submission" date="2023-04" db="EMBL/GenBank/DDBJ databases">
        <title>Phytophthora lilii NBRC 32176.</title>
        <authorList>
            <person name="Ichikawa N."/>
            <person name="Sato H."/>
            <person name="Tonouchi N."/>
        </authorList>
    </citation>
    <scope>NUCLEOTIDE SEQUENCE</scope>
    <source>
        <strain evidence="1">NBRC 32176</strain>
    </source>
</reference>
<organism evidence="1 2">
    <name type="scientific">Phytophthora lilii</name>
    <dbReference type="NCBI Taxonomy" id="2077276"/>
    <lineage>
        <taxon>Eukaryota</taxon>
        <taxon>Sar</taxon>
        <taxon>Stramenopiles</taxon>
        <taxon>Oomycota</taxon>
        <taxon>Peronosporomycetes</taxon>
        <taxon>Peronosporales</taxon>
        <taxon>Peronosporaceae</taxon>
        <taxon>Phytophthora</taxon>
    </lineage>
</organism>
<evidence type="ECO:0000313" key="2">
    <source>
        <dbReference type="Proteomes" id="UP001165083"/>
    </source>
</evidence>
<comment type="caution">
    <text evidence="1">The sequence shown here is derived from an EMBL/GenBank/DDBJ whole genome shotgun (WGS) entry which is preliminary data.</text>
</comment>
<evidence type="ECO:0000313" key="1">
    <source>
        <dbReference type="EMBL" id="GMF31649.1"/>
    </source>
</evidence>
<dbReference type="OrthoDB" id="126554at2759"/>
<keyword evidence="2" id="KW-1185">Reference proteome</keyword>